<reference evidence="3 4" key="1">
    <citation type="journal article" date="2022" name="bioRxiv">
        <title>Genomics of Preaxostyla Flagellates Illuminates Evolutionary Transitions and the Path Towards Mitochondrial Loss.</title>
        <authorList>
            <person name="Novak L.V.F."/>
            <person name="Treitli S.C."/>
            <person name="Pyrih J."/>
            <person name="Halakuc P."/>
            <person name="Pipaliya S.V."/>
            <person name="Vacek V."/>
            <person name="Brzon O."/>
            <person name="Soukal P."/>
            <person name="Eme L."/>
            <person name="Dacks J.B."/>
            <person name="Karnkowska A."/>
            <person name="Elias M."/>
            <person name="Hampl V."/>
        </authorList>
    </citation>
    <scope>NUCLEOTIDE SEQUENCE [LARGE SCALE GENOMIC DNA]</scope>
    <source>
        <strain evidence="3">NAU3</strain>
        <tissue evidence="3">Gut</tissue>
    </source>
</reference>
<name>A0ABQ9YFS8_9EUKA</name>
<feature type="region of interest" description="Disordered" evidence="1">
    <location>
        <begin position="102"/>
        <end position="126"/>
    </location>
</feature>
<evidence type="ECO:0000313" key="3">
    <source>
        <dbReference type="EMBL" id="KAK2962621.1"/>
    </source>
</evidence>
<dbReference type="EMBL" id="JARBJD010000010">
    <property type="protein sequence ID" value="KAK2962621.1"/>
    <property type="molecule type" value="Genomic_DNA"/>
</dbReference>
<evidence type="ECO:0000313" key="4">
    <source>
        <dbReference type="Proteomes" id="UP001281761"/>
    </source>
</evidence>
<sequence length="126" mass="14632">MMNQIPNTRQSPATLSDKDTAIFDLLTRLWRDDPSEPLLHALQHSDKFPAIRRRVKQTLCTLRPERVAWSTLHHSWSTRKSSAPLSSMSPHLLERDERITSLDNPGFIDKPGQNQDFFTEQHTWSN</sequence>
<keyword evidence="4" id="KW-1185">Reference proteome</keyword>
<dbReference type="Proteomes" id="UP001281761">
    <property type="component" value="Unassembled WGS sequence"/>
</dbReference>
<organism evidence="3 4">
    <name type="scientific">Blattamonas nauphoetae</name>
    <dbReference type="NCBI Taxonomy" id="2049346"/>
    <lineage>
        <taxon>Eukaryota</taxon>
        <taxon>Metamonada</taxon>
        <taxon>Preaxostyla</taxon>
        <taxon>Oxymonadida</taxon>
        <taxon>Blattamonas</taxon>
    </lineage>
</organism>
<evidence type="ECO:0000256" key="1">
    <source>
        <dbReference type="SAM" id="MobiDB-lite"/>
    </source>
</evidence>
<comment type="caution">
    <text evidence="3">The sequence shown here is derived from an EMBL/GenBank/DDBJ whole genome shotgun (WGS) entry which is preliminary data.</text>
</comment>
<dbReference type="EMBL" id="JARBJD010000247">
    <property type="protein sequence ID" value="KAK2945785.1"/>
    <property type="molecule type" value="Genomic_DNA"/>
</dbReference>
<gene>
    <name evidence="2" type="ORF">BLNAU_19273</name>
    <name evidence="3" type="ORF">BLNAU_2454</name>
</gene>
<protein>
    <submittedName>
        <fullName evidence="3">Uncharacterized protein</fullName>
    </submittedName>
</protein>
<proteinExistence type="predicted"/>
<feature type="compositionally biased region" description="Polar residues" evidence="1">
    <location>
        <begin position="112"/>
        <end position="126"/>
    </location>
</feature>
<evidence type="ECO:0000313" key="2">
    <source>
        <dbReference type="EMBL" id="KAK2945785.1"/>
    </source>
</evidence>
<accession>A0ABQ9YFS8</accession>